<proteinExistence type="predicted"/>
<dbReference type="NCBIfam" id="TIGR00026">
    <property type="entry name" value="hi_GC_TIGR00026"/>
    <property type="match status" value="1"/>
</dbReference>
<dbReference type="SUPFAM" id="SSF50475">
    <property type="entry name" value="FMN-binding split barrel"/>
    <property type="match status" value="1"/>
</dbReference>
<dbReference type="RefSeq" id="WP_179427595.1">
    <property type="nucleotide sequence ID" value="NZ_JACBZP010000001.1"/>
</dbReference>
<dbReference type="InterPro" id="IPR012349">
    <property type="entry name" value="Split_barrel_FMN-bd"/>
</dbReference>
<sequence>MKASQALSAKLTAGLTRGAERVLRNRRLMRMPILLYRARLGFLLGSRFVLVEHTGRKSGLRRQVLLEVFGHPAPGSYIVVSGFGGKAQWFRNVQADPRVRISVGRRTSTPATARLLAGAEADDALHAYAARHPRAWETFKPVIESTLGRPIRDRDTELPLIAFDIDG</sequence>
<dbReference type="Proteomes" id="UP000539111">
    <property type="component" value="Unassembled WGS sequence"/>
</dbReference>
<reference evidence="1 2" key="1">
    <citation type="submission" date="2020-07" db="EMBL/GenBank/DDBJ databases">
        <title>Sequencing the genomes of 1000 actinobacteria strains.</title>
        <authorList>
            <person name="Klenk H.-P."/>
        </authorList>
    </citation>
    <scope>NUCLEOTIDE SEQUENCE [LARGE SCALE GENOMIC DNA]</scope>
    <source>
        <strain evidence="1 2">DSM 26341</strain>
    </source>
</reference>
<keyword evidence="2" id="KW-1185">Reference proteome</keyword>
<dbReference type="EMBL" id="JACBZP010000001">
    <property type="protein sequence ID" value="NYI67556.1"/>
    <property type="molecule type" value="Genomic_DNA"/>
</dbReference>
<accession>A0A7Z0D2A6</accession>
<comment type="caution">
    <text evidence="1">The sequence shown here is derived from an EMBL/GenBank/DDBJ whole genome shotgun (WGS) entry which is preliminary data.</text>
</comment>
<dbReference type="AlphaFoldDB" id="A0A7Z0D2A6"/>
<evidence type="ECO:0000313" key="2">
    <source>
        <dbReference type="Proteomes" id="UP000539111"/>
    </source>
</evidence>
<dbReference type="Gene3D" id="2.30.110.10">
    <property type="entry name" value="Electron Transport, Fmn-binding Protein, Chain A"/>
    <property type="match status" value="1"/>
</dbReference>
<dbReference type="GO" id="GO:0016491">
    <property type="term" value="F:oxidoreductase activity"/>
    <property type="evidence" value="ECO:0007669"/>
    <property type="project" value="InterPro"/>
</dbReference>
<gene>
    <name evidence="1" type="ORF">BJY26_001862</name>
</gene>
<organism evidence="1 2">
    <name type="scientific">Spelaeicoccus albus</name>
    <dbReference type="NCBI Taxonomy" id="1280376"/>
    <lineage>
        <taxon>Bacteria</taxon>
        <taxon>Bacillati</taxon>
        <taxon>Actinomycetota</taxon>
        <taxon>Actinomycetes</taxon>
        <taxon>Micrococcales</taxon>
        <taxon>Brevibacteriaceae</taxon>
        <taxon>Spelaeicoccus</taxon>
    </lineage>
</organism>
<dbReference type="Pfam" id="PF04075">
    <property type="entry name" value="F420H2_quin_red"/>
    <property type="match status" value="1"/>
</dbReference>
<protein>
    <submittedName>
        <fullName evidence="1">Deazaflavin-dependent oxidoreductase (Nitroreductase family)</fullName>
    </submittedName>
</protein>
<dbReference type="InterPro" id="IPR004378">
    <property type="entry name" value="F420H2_quin_Rdtase"/>
</dbReference>
<name>A0A7Z0D2A6_9MICO</name>
<evidence type="ECO:0000313" key="1">
    <source>
        <dbReference type="EMBL" id="NYI67556.1"/>
    </source>
</evidence>